<dbReference type="SMART" id="SM00086">
    <property type="entry name" value="PAC"/>
    <property type="match status" value="2"/>
</dbReference>
<dbReference type="PANTHER" id="PTHR44757:SF2">
    <property type="entry name" value="BIOFILM ARCHITECTURE MAINTENANCE PROTEIN MBAA"/>
    <property type="match status" value="1"/>
</dbReference>
<dbReference type="NCBIfam" id="TIGR00229">
    <property type="entry name" value="sensory_box"/>
    <property type="match status" value="3"/>
</dbReference>
<dbReference type="Gene3D" id="3.30.450.20">
    <property type="entry name" value="PAS domain"/>
    <property type="match status" value="3"/>
</dbReference>
<dbReference type="PROSITE" id="PS50112">
    <property type="entry name" value="PAS"/>
    <property type="match status" value="3"/>
</dbReference>
<dbReference type="Pfam" id="PF00072">
    <property type="entry name" value="Response_reg"/>
    <property type="match status" value="1"/>
</dbReference>
<sequence>MDDRIRTLHVDDDPSFADLTATFLEREGESFGVETAASAGEGIDRLAEGDFDCVVSDYDMPGKNGIEFLESVRNEYADVPFILFTGKGSEEVASDAISAGVTDYLQKEGGSDQYAILANRIRNAVERTWAERERRRQLDAIETAQEGISILNKDGEFIYVNESYGELYGYETDEMVGEHWQLIYQDEDVGRIREEILPGVEETGFWHGETTGLRADGTTFVEDHTLATTANGELVCTVRDVTNQKEYERRLDAIFHNTYTFIGLAEPDGTLIEANQRALSFGGLDREDVVGEPIWEAKWFQASDDTRSTAREAIEQAREGELFRDEVRIQGEEREIVIDLSVKPVTDSGGDVTLLVPEGRDITERKEYMHRLERLIDNVPGIVYRCRNEPGWPMESVRGEVKDLTGYPPSEFEKREEMYGTEVVHPDDQEEVWETVQQTLDNESSFELTYRIVTNDGTTKWVWERGQKVSTSDTVETIDGFITDITGQKRLGNE</sequence>
<dbReference type="SUPFAM" id="SSF52172">
    <property type="entry name" value="CheY-like"/>
    <property type="match status" value="1"/>
</dbReference>
<dbReference type="InterPro" id="IPR001789">
    <property type="entry name" value="Sig_transdc_resp-reg_receiver"/>
</dbReference>
<feature type="modified residue" description="4-aspartylphosphate" evidence="1">
    <location>
        <position position="57"/>
    </location>
</feature>
<dbReference type="InterPro" id="IPR000700">
    <property type="entry name" value="PAS-assoc_C"/>
</dbReference>
<organism evidence="5 6">
    <name type="scientific">Natronosalvus hydrolyticus</name>
    <dbReference type="NCBI Taxonomy" id="2979988"/>
    <lineage>
        <taxon>Archaea</taxon>
        <taxon>Methanobacteriati</taxon>
        <taxon>Methanobacteriota</taxon>
        <taxon>Stenosarchaea group</taxon>
        <taxon>Halobacteria</taxon>
        <taxon>Halobacteriales</taxon>
        <taxon>Natrialbaceae</taxon>
        <taxon>Natronosalvus</taxon>
    </lineage>
</organism>
<dbReference type="InterPro" id="IPR035965">
    <property type="entry name" value="PAS-like_dom_sf"/>
</dbReference>
<dbReference type="Gene3D" id="3.40.50.2300">
    <property type="match status" value="1"/>
</dbReference>
<dbReference type="InterPro" id="IPR052155">
    <property type="entry name" value="Biofilm_reg_signaling"/>
</dbReference>
<evidence type="ECO:0000259" key="2">
    <source>
        <dbReference type="PROSITE" id="PS50110"/>
    </source>
</evidence>
<dbReference type="GO" id="GO:0000160">
    <property type="term" value="P:phosphorelay signal transduction system"/>
    <property type="evidence" value="ECO:0007669"/>
    <property type="project" value="InterPro"/>
</dbReference>
<gene>
    <name evidence="5" type="ORF">OB919_02855</name>
</gene>
<evidence type="ECO:0000256" key="1">
    <source>
        <dbReference type="PROSITE-ProRule" id="PRU00169"/>
    </source>
</evidence>
<dbReference type="Pfam" id="PF08447">
    <property type="entry name" value="PAS_3"/>
    <property type="match status" value="1"/>
</dbReference>
<dbReference type="PANTHER" id="PTHR44757">
    <property type="entry name" value="DIGUANYLATE CYCLASE DGCP"/>
    <property type="match status" value="1"/>
</dbReference>
<keyword evidence="6" id="KW-1185">Reference proteome</keyword>
<reference evidence="5 6" key="1">
    <citation type="submission" date="2022-09" db="EMBL/GenBank/DDBJ databases">
        <title>Enrichment on poylsaccharides allowed isolation of novel metabolic and taxonomic groups of Haloarchaea.</title>
        <authorList>
            <person name="Sorokin D.Y."/>
            <person name="Elcheninov A.G."/>
            <person name="Khizhniak T.V."/>
            <person name="Kolganova T.V."/>
            <person name="Kublanov I.V."/>
        </authorList>
    </citation>
    <scope>NUCLEOTIDE SEQUENCE [LARGE SCALE GENOMIC DNA]</scope>
    <source>
        <strain evidence="5 6">AArc-curdl1</strain>
    </source>
</reference>
<dbReference type="PROSITE" id="PS50113">
    <property type="entry name" value="PAC"/>
    <property type="match status" value="1"/>
</dbReference>
<dbReference type="Proteomes" id="UP001321047">
    <property type="component" value="Unassembled WGS sequence"/>
</dbReference>
<dbReference type="Pfam" id="PF08448">
    <property type="entry name" value="PAS_4"/>
    <property type="match status" value="1"/>
</dbReference>
<feature type="domain" description="Response regulatory" evidence="2">
    <location>
        <begin position="6"/>
        <end position="122"/>
    </location>
</feature>
<evidence type="ECO:0000313" key="6">
    <source>
        <dbReference type="Proteomes" id="UP001321047"/>
    </source>
</evidence>
<comment type="caution">
    <text evidence="5">The sequence shown here is derived from an EMBL/GenBank/DDBJ whole genome shotgun (WGS) entry which is preliminary data.</text>
</comment>
<protein>
    <submittedName>
        <fullName evidence="5">PAS domain S-box protein</fullName>
    </submittedName>
</protein>
<dbReference type="CDD" id="cd00156">
    <property type="entry name" value="REC"/>
    <property type="match status" value="1"/>
</dbReference>
<dbReference type="CDD" id="cd00130">
    <property type="entry name" value="PAS"/>
    <property type="match status" value="3"/>
</dbReference>
<evidence type="ECO:0000259" key="4">
    <source>
        <dbReference type="PROSITE" id="PS50113"/>
    </source>
</evidence>
<dbReference type="Pfam" id="PF13426">
    <property type="entry name" value="PAS_9"/>
    <property type="match status" value="1"/>
</dbReference>
<dbReference type="SUPFAM" id="SSF55785">
    <property type="entry name" value="PYP-like sensor domain (PAS domain)"/>
    <property type="match status" value="3"/>
</dbReference>
<name>A0AAP2Z6C2_9EURY</name>
<accession>A0AAP2Z6C2</accession>
<dbReference type="InterPro" id="IPR001610">
    <property type="entry name" value="PAC"/>
</dbReference>
<dbReference type="InterPro" id="IPR013655">
    <property type="entry name" value="PAS_fold_3"/>
</dbReference>
<evidence type="ECO:0000259" key="3">
    <source>
        <dbReference type="PROSITE" id="PS50112"/>
    </source>
</evidence>
<feature type="domain" description="PAS" evidence="3">
    <location>
        <begin position="368"/>
        <end position="443"/>
    </location>
</feature>
<keyword evidence="1" id="KW-0597">Phosphoprotein</keyword>
<evidence type="ECO:0000313" key="5">
    <source>
        <dbReference type="EMBL" id="MCU4750930.1"/>
    </source>
</evidence>
<dbReference type="AlphaFoldDB" id="A0AAP2Z6C2"/>
<dbReference type="InterPro" id="IPR011006">
    <property type="entry name" value="CheY-like_superfamily"/>
</dbReference>
<proteinExistence type="predicted"/>
<dbReference type="InterPro" id="IPR000014">
    <property type="entry name" value="PAS"/>
</dbReference>
<dbReference type="EMBL" id="JAOPJZ010000001">
    <property type="protein sequence ID" value="MCU4750930.1"/>
    <property type="molecule type" value="Genomic_DNA"/>
</dbReference>
<feature type="domain" description="PAS" evidence="3">
    <location>
        <begin position="247"/>
        <end position="321"/>
    </location>
</feature>
<dbReference type="PROSITE" id="PS50110">
    <property type="entry name" value="RESPONSE_REGULATORY"/>
    <property type="match status" value="1"/>
</dbReference>
<dbReference type="RefSeq" id="WP_342806178.1">
    <property type="nucleotide sequence ID" value="NZ_JAOPJZ010000001.1"/>
</dbReference>
<dbReference type="SMART" id="SM00091">
    <property type="entry name" value="PAS"/>
    <property type="match status" value="3"/>
</dbReference>
<feature type="domain" description="PAC" evidence="4">
    <location>
        <begin position="316"/>
        <end position="374"/>
    </location>
</feature>
<dbReference type="SMART" id="SM00448">
    <property type="entry name" value="REC"/>
    <property type="match status" value="1"/>
</dbReference>
<dbReference type="InterPro" id="IPR013656">
    <property type="entry name" value="PAS_4"/>
</dbReference>
<feature type="domain" description="PAS" evidence="3">
    <location>
        <begin position="133"/>
        <end position="203"/>
    </location>
</feature>